<reference evidence="3 4" key="1">
    <citation type="submission" date="2024-11" db="EMBL/GenBank/DDBJ databases">
        <title>A near-complete genome assembly of Cinchona calisaya.</title>
        <authorList>
            <person name="Lian D.C."/>
            <person name="Zhao X.W."/>
            <person name="Wei L."/>
        </authorList>
    </citation>
    <scope>NUCLEOTIDE SEQUENCE [LARGE SCALE GENOMIC DNA]</scope>
    <source>
        <tissue evidence="3">Nenye</tissue>
    </source>
</reference>
<proteinExistence type="inferred from homology"/>
<sequence>MSGKKEPNTILIDQDAAMAKALTSTWPDTNHCPCVWHIFQNAANHLSSIFAKYKSFATDFSSCTYDFDEENDFISEWNEMLDMYDLQDNDWLKRMFAIKEKWPLVYGRETFCADMTTTQRNESMKVRLRGM</sequence>
<evidence type="ECO:0000313" key="3">
    <source>
        <dbReference type="EMBL" id="KAL3513564.1"/>
    </source>
</evidence>
<keyword evidence="1" id="KW-0862">Zinc</keyword>
<comment type="subcellular location">
    <subcellularLocation>
        <location evidence="1">Nucleus</location>
    </subcellularLocation>
</comment>
<feature type="domain" description="MULE transposase" evidence="2">
    <location>
        <begin position="2"/>
        <end position="41"/>
    </location>
</feature>
<organism evidence="3 4">
    <name type="scientific">Cinchona calisaya</name>
    <dbReference type="NCBI Taxonomy" id="153742"/>
    <lineage>
        <taxon>Eukaryota</taxon>
        <taxon>Viridiplantae</taxon>
        <taxon>Streptophyta</taxon>
        <taxon>Embryophyta</taxon>
        <taxon>Tracheophyta</taxon>
        <taxon>Spermatophyta</taxon>
        <taxon>Magnoliopsida</taxon>
        <taxon>eudicotyledons</taxon>
        <taxon>Gunneridae</taxon>
        <taxon>Pentapetalae</taxon>
        <taxon>asterids</taxon>
        <taxon>lamiids</taxon>
        <taxon>Gentianales</taxon>
        <taxon>Rubiaceae</taxon>
        <taxon>Cinchonoideae</taxon>
        <taxon>Cinchoneae</taxon>
        <taxon>Cinchona</taxon>
    </lineage>
</organism>
<dbReference type="Proteomes" id="UP001630127">
    <property type="component" value="Unassembled WGS sequence"/>
</dbReference>
<dbReference type="Pfam" id="PF10551">
    <property type="entry name" value="MULE"/>
    <property type="match status" value="1"/>
</dbReference>
<accession>A0ABD2Z4A8</accession>
<dbReference type="PANTHER" id="PTHR31669">
    <property type="entry name" value="PROTEIN FAR1-RELATED SEQUENCE 10-RELATED"/>
    <property type="match status" value="1"/>
</dbReference>
<keyword evidence="1" id="KW-0539">Nucleus</keyword>
<dbReference type="EMBL" id="JBJUIK010000011">
    <property type="protein sequence ID" value="KAL3513564.1"/>
    <property type="molecule type" value="Genomic_DNA"/>
</dbReference>
<comment type="function">
    <text evidence="1">Putative transcription activator involved in regulating light control of development.</text>
</comment>
<dbReference type="GO" id="GO:0005634">
    <property type="term" value="C:nucleus"/>
    <property type="evidence" value="ECO:0007669"/>
    <property type="project" value="UniProtKB-SubCell"/>
</dbReference>
<evidence type="ECO:0000259" key="2">
    <source>
        <dbReference type="Pfam" id="PF10551"/>
    </source>
</evidence>
<dbReference type="InterPro" id="IPR031052">
    <property type="entry name" value="FHY3/FAR1"/>
</dbReference>
<evidence type="ECO:0000313" key="4">
    <source>
        <dbReference type="Proteomes" id="UP001630127"/>
    </source>
</evidence>
<name>A0ABD2Z4A8_9GENT</name>
<keyword evidence="4" id="KW-1185">Reference proteome</keyword>
<comment type="caution">
    <text evidence="3">The sequence shown here is derived from an EMBL/GenBank/DDBJ whole genome shotgun (WGS) entry which is preliminary data.</text>
</comment>
<evidence type="ECO:0000256" key="1">
    <source>
        <dbReference type="RuleBase" id="RU367018"/>
    </source>
</evidence>
<gene>
    <name evidence="3" type="ORF">ACH5RR_026281</name>
</gene>
<protein>
    <recommendedName>
        <fullName evidence="1">Protein FAR1-RELATED SEQUENCE</fullName>
    </recommendedName>
</protein>
<dbReference type="AlphaFoldDB" id="A0ABD2Z4A8"/>
<comment type="similarity">
    <text evidence="1">Belongs to the FHY3/FAR1 family.</text>
</comment>
<keyword evidence="1" id="KW-0479">Metal-binding</keyword>
<dbReference type="InterPro" id="IPR018289">
    <property type="entry name" value="MULE_transposase_dom"/>
</dbReference>
<dbReference type="GO" id="GO:0006355">
    <property type="term" value="P:regulation of DNA-templated transcription"/>
    <property type="evidence" value="ECO:0007669"/>
    <property type="project" value="UniProtKB-UniRule"/>
</dbReference>
<dbReference type="PANTHER" id="PTHR31669:SF299">
    <property type="entry name" value="PROTEIN FAR1-RELATED SEQUENCE"/>
    <property type="match status" value="1"/>
</dbReference>
<keyword evidence="1" id="KW-0863">Zinc-finger</keyword>
<dbReference type="GO" id="GO:0008270">
    <property type="term" value="F:zinc ion binding"/>
    <property type="evidence" value="ECO:0007669"/>
    <property type="project" value="UniProtKB-UniRule"/>
</dbReference>